<sequence>MQELNAETFIRSVEPIAASKRIGDKIKPFCQSVSVRRDSTFFLIADGEIILKQKENGISIFISAQTIVDLYGIGTILSYYIYLEIKLMNIHWRHSSKLLY</sequence>
<keyword evidence="1" id="KW-0812">Transmembrane</keyword>
<dbReference type="EMBL" id="WBWX01000004">
    <property type="protein sequence ID" value="KAB2797349.1"/>
    <property type="molecule type" value="Genomic_DNA"/>
</dbReference>
<organism evidence="2 3">
    <name type="scientific">Brucella anthropi</name>
    <name type="common">Ochrobactrum anthropi</name>
    <dbReference type="NCBI Taxonomy" id="529"/>
    <lineage>
        <taxon>Bacteria</taxon>
        <taxon>Pseudomonadati</taxon>
        <taxon>Pseudomonadota</taxon>
        <taxon>Alphaproteobacteria</taxon>
        <taxon>Hyphomicrobiales</taxon>
        <taxon>Brucellaceae</taxon>
        <taxon>Brucella/Ochrobactrum group</taxon>
        <taxon>Brucella</taxon>
    </lineage>
</organism>
<evidence type="ECO:0000313" key="3">
    <source>
        <dbReference type="Proteomes" id="UP000441102"/>
    </source>
</evidence>
<accession>A0A6I0DP76</accession>
<protein>
    <submittedName>
        <fullName evidence="2">Uncharacterized protein</fullName>
    </submittedName>
</protein>
<dbReference type="AlphaFoldDB" id="A0A6I0DP76"/>
<evidence type="ECO:0000256" key="1">
    <source>
        <dbReference type="SAM" id="Phobius"/>
    </source>
</evidence>
<keyword evidence="1" id="KW-1133">Transmembrane helix</keyword>
<name>A0A6I0DP76_BRUAN</name>
<keyword evidence="1" id="KW-0472">Membrane</keyword>
<reference evidence="2 3" key="1">
    <citation type="submission" date="2019-09" db="EMBL/GenBank/DDBJ databases">
        <title>Taxonomic organization of the family Brucellaceae based on a phylogenomic approach.</title>
        <authorList>
            <person name="Leclercq S."/>
            <person name="Cloeckaert A."/>
            <person name="Zygmunt M.S."/>
        </authorList>
    </citation>
    <scope>NUCLEOTIDE SEQUENCE [LARGE SCALE GENOMIC DNA]</scope>
    <source>
        <strain evidence="2 3">CCUG 34461</strain>
    </source>
</reference>
<gene>
    <name evidence="2" type="ORF">F9L06_13570</name>
</gene>
<dbReference type="Proteomes" id="UP000441102">
    <property type="component" value="Unassembled WGS sequence"/>
</dbReference>
<feature type="transmembrane region" description="Helical" evidence="1">
    <location>
        <begin position="60"/>
        <end position="83"/>
    </location>
</feature>
<comment type="caution">
    <text evidence="2">The sequence shown here is derived from an EMBL/GenBank/DDBJ whole genome shotgun (WGS) entry which is preliminary data.</text>
</comment>
<evidence type="ECO:0000313" key="2">
    <source>
        <dbReference type="EMBL" id="KAB2797349.1"/>
    </source>
</evidence>
<proteinExistence type="predicted"/>